<dbReference type="STRING" id="329186.SAMN02927925_00415"/>
<organism evidence="3 4">
    <name type="scientific">Flavobacterium saliperosum</name>
    <dbReference type="NCBI Taxonomy" id="329186"/>
    <lineage>
        <taxon>Bacteria</taxon>
        <taxon>Pseudomonadati</taxon>
        <taxon>Bacteroidota</taxon>
        <taxon>Flavobacteriia</taxon>
        <taxon>Flavobacteriales</taxon>
        <taxon>Flavobacteriaceae</taxon>
        <taxon>Flavobacterium</taxon>
    </lineage>
</organism>
<evidence type="ECO:0000256" key="1">
    <source>
        <dbReference type="SAM" id="SignalP"/>
    </source>
</evidence>
<reference evidence="3 4" key="1">
    <citation type="submission" date="2016-10" db="EMBL/GenBank/DDBJ databases">
        <authorList>
            <person name="de Groot N.N."/>
        </authorList>
    </citation>
    <scope>NUCLEOTIDE SEQUENCE [LARGE SCALE GENOMIC DNA]</scope>
    <source>
        <strain evidence="3 4">CGMCC 1.3801</strain>
    </source>
</reference>
<keyword evidence="3" id="KW-0413">Isomerase</keyword>
<proteinExistence type="predicted"/>
<dbReference type="Gene3D" id="3.40.30.10">
    <property type="entry name" value="Glutaredoxin"/>
    <property type="match status" value="1"/>
</dbReference>
<evidence type="ECO:0000313" key="4">
    <source>
        <dbReference type="Proteomes" id="UP000182124"/>
    </source>
</evidence>
<protein>
    <submittedName>
        <fullName evidence="3">Thiol-disulfide isomerase or thioredoxin</fullName>
    </submittedName>
</protein>
<accession>A0A1G4V6A5</accession>
<name>A0A1G4V6A5_9FLAO</name>
<dbReference type="SUPFAM" id="SSF52833">
    <property type="entry name" value="Thioredoxin-like"/>
    <property type="match status" value="1"/>
</dbReference>
<dbReference type="RefSeq" id="WP_035653916.1">
    <property type="nucleotide sequence ID" value="NZ_CBCSBQ010000003.1"/>
</dbReference>
<dbReference type="AlphaFoldDB" id="A0A1G4V6A5"/>
<dbReference type="InterPro" id="IPR036249">
    <property type="entry name" value="Thioredoxin-like_sf"/>
</dbReference>
<dbReference type="eggNOG" id="COG0526">
    <property type="taxonomic scope" value="Bacteria"/>
</dbReference>
<evidence type="ECO:0000313" key="3">
    <source>
        <dbReference type="EMBL" id="SCX01858.1"/>
    </source>
</evidence>
<feature type="signal peptide" evidence="1">
    <location>
        <begin position="1"/>
        <end position="21"/>
    </location>
</feature>
<dbReference type="Proteomes" id="UP000182124">
    <property type="component" value="Unassembled WGS sequence"/>
</dbReference>
<dbReference type="EMBL" id="FMTY01000001">
    <property type="protein sequence ID" value="SCX01858.1"/>
    <property type="molecule type" value="Genomic_DNA"/>
</dbReference>
<dbReference type="InterPro" id="IPR013766">
    <property type="entry name" value="Thioredoxin_domain"/>
</dbReference>
<dbReference type="PROSITE" id="PS51352">
    <property type="entry name" value="THIOREDOXIN_2"/>
    <property type="match status" value="1"/>
</dbReference>
<dbReference type="PROSITE" id="PS51257">
    <property type="entry name" value="PROKAR_LIPOPROTEIN"/>
    <property type="match status" value="1"/>
</dbReference>
<dbReference type="Pfam" id="PF14595">
    <property type="entry name" value="Thioredoxin_9"/>
    <property type="match status" value="1"/>
</dbReference>
<gene>
    <name evidence="3" type="ORF">SAMN02927925_00415</name>
</gene>
<feature type="chain" id="PRO_5010157902" evidence="1">
    <location>
        <begin position="22"/>
        <end position="180"/>
    </location>
</feature>
<evidence type="ECO:0000259" key="2">
    <source>
        <dbReference type="PROSITE" id="PS51352"/>
    </source>
</evidence>
<dbReference type="GO" id="GO:0016853">
    <property type="term" value="F:isomerase activity"/>
    <property type="evidence" value="ECO:0007669"/>
    <property type="project" value="UniProtKB-KW"/>
</dbReference>
<dbReference type="CDD" id="cd02947">
    <property type="entry name" value="TRX_family"/>
    <property type="match status" value="1"/>
</dbReference>
<keyword evidence="1" id="KW-0732">Signal</keyword>
<sequence length="180" mass="20718">MKKAILLLAITASLTSCKAQKKPIMTSETTVVKTNDILLGKHAKEALLNIPYSLWYKPNHENYKPNTTTITELKKYTEGVSVTLFMGTWCEDSQQQVPAFYKILEHLQFNNDAVTLIAMDKNKTTSEQFEKDLNITNVPTFIFHKNGKELYRIVERPMETLEKDMLKIVTGQPYKHAYEN</sequence>
<feature type="domain" description="Thioredoxin" evidence="2">
    <location>
        <begin position="37"/>
        <end position="171"/>
    </location>
</feature>